<protein>
    <recommendedName>
        <fullName evidence="3">6-bladed beta-propeller</fullName>
    </recommendedName>
</protein>
<dbReference type="SUPFAM" id="SSF50998">
    <property type="entry name" value="Quinoprotein alcohol dehydrogenase-like"/>
    <property type="match status" value="1"/>
</dbReference>
<name>A0A6M1T9W5_9BACT</name>
<reference evidence="1 2" key="1">
    <citation type="submission" date="2020-02" db="EMBL/GenBank/DDBJ databases">
        <title>Aliifodinibius halophilus 2W32, complete genome.</title>
        <authorList>
            <person name="Li Y."/>
            <person name="Wu S."/>
        </authorList>
    </citation>
    <scope>NUCLEOTIDE SEQUENCE [LARGE SCALE GENOMIC DNA]</scope>
    <source>
        <strain evidence="1 2">2W32</strain>
    </source>
</reference>
<dbReference type="RefSeq" id="WP_165266766.1">
    <property type="nucleotide sequence ID" value="NZ_JAALLS010000005.1"/>
</dbReference>
<sequence>MSDIFKLFFCIFFLFLSCKKEKKKFTNKSSQNIESRIVKGTLAAVDSLNLSKFQLYDVRNIRQNTSQLFISGEKKIVAITKDNFSDYKTFHIAKGKGPQEILQLQSFDVVDSLLVVLDERQNKVLTYKPPGEFIEEHTFKKLMPHQIRIVNSNSYVLFSPMVGMKYIFNLVNVNNGTVHHFENVPSEHNPMLYEGIIEIQNSNLYYAGYSEPLLKKYSSEGELVYSVAIIDNFNTEANYLKSKGETMLGYAPGAQFSTVDFDISGKHILAISYGFDNEPNNIVDVYEELTGKYIRSLKGLKPKTIALSSDENHIYGISITQGKYILTLYKNSILM</sequence>
<dbReference type="InterPro" id="IPR011042">
    <property type="entry name" value="6-blade_b-propeller_TolB-like"/>
</dbReference>
<dbReference type="PROSITE" id="PS51257">
    <property type="entry name" value="PROKAR_LIPOPROTEIN"/>
    <property type="match status" value="1"/>
</dbReference>
<keyword evidence="2" id="KW-1185">Reference proteome</keyword>
<organism evidence="1 2">
    <name type="scientific">Fodinibius halophilus</name>
    <dbReference type="NCBI Taxonomy" id="1736908"/>
    <lineage>
        <taxon>Bacteria</taxon>
        <taxon>Pseudomonadati</taxon>
        <taxon>Balneolota</taxon>
        <taxon>Balneolia</taxon>
        <taxon>Balneolales</taxon>
        <taxon>Balneolaceae</taxon>
        <taxon>Fodinibius</taxon>
    </lineage>
</organism>
<dbReference type="AlphaFoldDB" id="A0A6M1T9W5"/>
<dbReference type="InterPro" id="IPR011047">
    <property type="entry name" value="Quinoprotein_ADH-like_sf"/>
</dbReference>
<evidence type="ECO:0000313" key="1">
    <source>
        <dbReference type="EMBL" id="NGP87734.1"/>
    </source>
</evidence>
<accession>A0A6M1T9W5</accession>
<comment type="caution">
    <text evidence="1">The sequence shown here is derived from an EMBL/GenBank/DDBJ whole genome shotgun (WGS) entry which is preliminary data.</text>
</comment>
<dbReference type="EMBL" id="JAALLS010000005">
    <property type="protein sequence ID" value="NGP87734.1"/>
    <property type="molecule type" value="Genomic_DNA"/>
</dbReference>
<dbReference type="Proteomes" id="UP000479132">
    <property type="component" value="Unassembled WGS sequence"/>
</dbReference>
<proteinExistence type="predicted"/>
<gene>
    <name evidence="1" type="ORF">G3569_05155</name>
</gene>
<evidence type="ECO:0008006" key="3">
    <source>
        <dbReference type="Google" id="ProtNLM"/>
    </source>
</evidence>
<dbReference type="Gene3D" id="2.120.10.30">
    <property type="entry name" value="TolB, C-terminal domain"/>
    <property type="match status" value="1"/>
</dbReference>
<evidence type="ECO:0000313" key="2">
    <source>
        <dbReference type="Proteomes" id="UP000479132"/>
    </source>
</evidence>